<dbReference type="Pfam" id="PF07282">
    <property type="entry name" value="Cas12f1-like_TNB"/>
    <property type="match status" value="1"/>
</dbReference>
<reference evidence="4" key="1">
    <citation type="submission" date="2015-10" db="EMBL/GenBank/DDBJ databases">
        <authorList>
            <person name="Regsiter A."/>
            <person name="william w."/>
        </authorList>
    </citation>
    <scope>NUCLEOTIDE SEQUENCE [LARGE SCALE GENOMIC DNA]</scope>
</reference>
<protein>
    <submittedName>
        <fullName evidence="3">Transposase</fullName>
    </submittedName>
</protein>
<dbReference type="InterPro" id="IPR010095">
    <property type="entry name" value="Cas12f1-like_TNB"/>
</dbReference>
<name>A0A1J1LCG2_9CYAN</name>
<dbReference type="NCBIfam" id="NF040570">
    <property type="entry name" value="guided_TnpB"/>
    <property type="match status" value="1"/>
</dbReference>
<feature type="domain" description="Cas12f1-like TNB" evidence="2">
    <location>
        <begin position="37"/>
        <end position="104"/>
    </location>
</feature>
<dbReference type="STRING" id="671072.PL9214250001"/>
<evidence type="ECO:0000313" key="3">
    <source>
        <dbReference type="EMBL" id="CUR30395.1"/>
    </source>
</evidence>
<keyword evidence="1" id="KW-0238">DNA-binding</keyword>
<dbReference type="Proteomes" id="UP000184315">
    <property type="component" value="Unassembled WGS sequence"/>
</dbReference>
<evidence type="ECO:0000256" key="1">
    <source>
        <dbReference type="ARBA" id="ARBA00023125"/>
    </source>
</evidence>
<keyword evidence="4" id="KW-1185">Reference proteome</keyword>
<dbReference type="GO" id="GO:0003677">
    <property type="term" value="F:DNA binding"/>
    <property type="evidence" value="ECO:0007669"/>
    <property type="project" value="UniProtKB-KW"/>
</dbReference>
<sequence length="138" mass="15709">MSTRIIRENQTIVLEDLNVSGMIKNRKLARAISDLGWQYFRTMLEAKSVMYGRDFRVIDRWIPTSQICSCCGFRGGKKELNIREWTCLNCGTSHDRDINAAINIKACTEQCRSVAGGHSETLNGRGEKVRCDSFSRNK</sequence>
<dbReference type="EMBL" id="CZDF01000128">
    <property type="protein sequence ID" value="CUR30395.1"/>
    <property type="molecule type" value="Genomic_DNA"/>
</dbReference>
<evidence type="ECO:0000313" key="4">
    <source>
        <dbReference type="Proteomes" id="UP000184315"/>
    </source>
</evidence>
<proteinExistence type="predicted"/>
<organism evidence="3 4">
    <name type="scientific">Planktothrix tepida PCC 9214</name>
    <dbReference type="NCBI Taxonomy" id="671072"/>
    <lineage>
        <taxon>Bacteria</taxon>
        <taxon>Bacillati</taxon>
        <taxon>Cyanobacteriota</taxon>
        <taxon>Cyanophyceae</taxon>
        <taxon>Oscillatoriophycideae</taxon>
        <taxon>Oscillatoriales</taxon>
        <taxon>Microcoleaceae</taxon>
        <taxon>Planktothrix</taxon>
    </lineage>
</organism>
<accession>A0A1J1LCG2</accession>
<gene>
    <name evidence="3" type="ORF">PL9214250001</name>
</gene>
<evidence type="ECO:0000259" key="2">
    <source>
        <dbReference type="Pfam" id="PF07282"/>
    </source>
</evidence>
<dbReference type="AlphaFoldDB" id="A0A1J1LCG2"/>